<dbReference type="SUPFAM" id="SSF48371">
    <property type="entry name" value="ARM repeat"/>
    <property type="match status" value="1"/>
</dbReference>
<dbReference type="InterPro" id="IPR016024">
    <property type="entry name" value="ARM-type_fold"/>
</dbReference>
<proteinExistence type="predicted"/>
<keyword evidence="2" id="KW-1185">Reference proteome</keyword>
<dbReference type="RefSeq" id="XP_068352095.1">
    <property type="nucleotide sequence ID" value="XM_068509805.1"/>
</dbReference>
<dbReference type="VEuPathDB" id="TrichDB:TRFO_34686"/>
<organism evidence="1 2">
    <name type="scientific">Tritrichomonas foetus</name>
    <dbReference type="NCBI Taxonomy" id="1144522"/>
    <lineage>
        <taxon>Eukaryota</taxon>
        <taxon>Metamonada</taxon>
        <taxon>Parabasalia</taxon>
        <taxon>Tritrichomonadida</taxon>
        <taxon>Tritrichomonadidae</taxon>
        <taxon>Tritrichomonas</taxon>
    </lineage>
</organism>
<dbReference type="OrthoDB" id="10562873at2759"/>
<evidence type="ECO:0000313" key="2">
    <source>
        <dbReference type="Proteomes" id="UP000179807"/>
    </source>
</evidence>
<evidence type="ECO:0000313" key="1">
    <source>
        <dbReference type="EMBL" id="OHS98958.1"/>
    </source>
</evidence>
<protein>
    <submittedName>
        <fullName evidence="1">Uncharacterized protein</fullName>
    </submittedName>
</protein>
<dbReference type="EMBL" id="MLAK01001030">
    <property type="protein sequence ID" value="OHS98958.1"/>
    <property type="molecule type" value="Genomic_DNA"/>
</dbReference>
<gene>
    <name evidence="1" type="ORF">TRFO_34686</name>
</gene>
<accession>A0A1J4JIJ9</accession>
<comment type="caution">
    <text evidence="1">The sequence shown here is derived from an EMBL/GenBank/DDBJ whole genome shotgun (WGS) entry which is preliminary data.</text>
</comment>
<dbReference type="AlphaFoldDB" id="A0A1J4JIJ9"/>
<sequence length="527" mass="59581">MSSFLSLLAKQISNVIAPQVEADGDEATHIWQSICNCTLDNSPDSLLKLHSLIQDLLEVIKLSAEQGTKQSVIEILTSHQIPSKLVAFAEADIPNGFINEVIPFFIEFTFEPLSFHLNEPFIIDAVNKLLQLSQISDPGKFEILMDSILEHLNRYPDDIEKFIVSENSAPFLSELAKNISMKYNDIGEFIFPLLAQTKYNKTLHSFLVNSTQFIQNLVRFVKGCVEKCSVNPKKRQFILFLDIALQSAPPDFVASFYTIFEQEIFKPLIENPTNSSSSSMVNSLKSSIYILTAFNTIHIIKPVMEFVQTHINEYLDSKNENIIILAIRCIALIIEHSIPKFEAPPEKQNINLFLDFLALLPPEWFVKSDMMLHAKNAESRVNLNFSSINTISNSSDWEISETLQKVLKLFDNFLDNGLRLNLALTEFFSLIASLSDQGATFFALSDDCENGLVKTLQTLCTTAKRRVGKKSDTRTNIENAYEILADGQTDGNGTFNNIVTLIEFCQELKAIAQTKNLFHQRDEYFMA</sequence>
<dbReference type="GeneID" id="94844509"/>
<reference evidence="1" key="1">
    <citation type="submission" date="2016-10" db="EMBL/GenBank/DDBJ databases">
        <authorList>
            <person name="Benchimol M."/>
            <person name="Almeida L.G."/>
            <person name="Vasconcelos A.T."/>
            <person name="Perreira-Neves A."/>
            <person name="Rosa I.A."/>
            <person name="Tasca T."/>
            <person name="Bogo M.R."/>
            <person name="de Souza W."/>
        </authorList>
    </citation>
    <scope>NUCLEOTIDE SEQUENCE [LARGE SCALE GENOMIC DNA]</scope>
    <source>
        <strain evidence="1">K</strain>
    </source>
</reference>
<dbReference type="Proteomes" id="UP000179807">
    <property type="component" value="Unassembled WGS sequence"/>
</dbReference>
<name>A0A1J4JIJ9_9EUKA</name>